<dbReference type="Gene3D" id="2.130.10.130">
    <property type="entry name" value="Integrin alpha, N-terminal"/>
    <property type="match status" value="1"/>
</dbReference>
<dbReference type="RefSeq" id="WP_070050748.1">
    <property type="nucleotide sequence ID" value="NZ_CBCSDO010000005.1"/>
</dbReference>
<dbReference type="EMBL" id="MKEK01000001">
    <property type="protein sequence ID" value="OEY70998.1"/>
    <property type="molecule type" value="Genomic_DNA"/>
</dbReference>
<dbReference type="PANTHER" id="PTHR46580:SF4">
    <property type="entry name" value="ATP_GTP-BINDING PROTEIN"/>
    <property type="match status" value="1"/>
</dbReference>
<dbReference type="InterPro" id="IPR028994">
    <property type="entry name" value="Integrin_alpha_N"/>
</dbReference>
<dbReference type="AlphaFoldDB" id="A0A1E7QAF9"/>
<dbReference type="OrthoDB" id="7054769at2"/>
<keyword evidence="2" id="KW-1185">Reference proteome</keyword>
<evidence type="ECO:0000313" key="1">
    <source>
        <dbReference type="EMBL" id="OEY70998.1"/>
    </source>
</evidence>
<evidence type="ECO:0008006" key="3">
    <source>
        <dbReference type="Google" id="ProtNLM"/>
    </source>
</evidence>
<protein>
    <recommendedName>
        <fullName evidence="3">VCBS repeat-containing protein</fullName>
    </recommendedName>
</protein>
<dbReference type="Proteomes" id="UP000242258">
    <property type="component" value="Unassembled WGS sequence"/>
</dbReference>
<name>A0A1E7QAF9_9GAMM</name>
<organism evidence="1 2">
    <name type="scientific">Rheinheimera salexigens</name>
    <dbReference type="NCBI Taxonomy" id="1628148"/>
    <lineage>
        <taxon>Bacteria</taxon>
        <taxon>Pseudomonadati</taxon>
        <taxon>Pseudomonadota</taxon>
        <taxon>Gammaproteobacteria</taxon>
        <taxon>Chromatiales</taxon>
        <taxon>Chromatiaceae</taxon>
        <taxon>Rheinheimera</taxon>
    </lineage>
</organism>
<accession>A0A1E7QAF9</accession>
<gene>
    <name evidence="1" type="ORF">BI198_07635</name>
</gene>
<proteinExistence type="predicted"/>
<sequence length="485" mass="54591">MRIYLFISVCVFAMFSLGAAEVRLDKVDITLAHPANGSLLAMPKRQQLWVSGFNQYERWLSRISLTDFTANQVAIPAQAQFFASATLANQRHEQLVFFTTEGVSWLSETGEVTPLVRSDSLYRVVDKSRLRDNDFVIALGSGLSDFLIPDFNHFQLFRQQPDGQFNHYPLSVPALVKNWSKDLNYQPRPYYVVDANANGKLDIVMVLQGQFYAFLQQQDGSFLTKAEKLAWPITLSTEQEADQRNDAGATYAGKNIDSIAKVTDIDGDGIVDIVIEREQFIDALERKTSFRVHYGQKTTNGLVFQPEPDTSINTDSSPIDVKIADINGDGRQDFYIASTHFGVGTIIRVLLRGSASLNVDFYLLNENRRYNTKADFRQGATIDVSISNFRFDMPLLQLADLDADGKSSLLLGDGANKLKFYLPDSKRLFQRSSIDISVALPRDAKQVTVLDLNNDNKQDIILPFSSQDTEQQRNHLILLLSKTEQ</sequence>
<evidence type="ECO:0000313" key="2">
    <source>
        <dbReference type="Proteomes" id="UP000242258"/>
    </source>
</evidence>
<dbReference type="PANTHER" id="PTHR46580">
    <property type="entry name" value="SENSOR KINASE-RELATED"/>
    <property type="match status" value="1"/>
</dbReference>
<reference evidence="2" key="1">
    <citation type="submission" date="2016-09" db="EMBL/GenBank/DDBJ databases">
        <authorList>
            <person name="Wan X."/>
            <person name="Hou S."/>
        </authorList>
    </citation>
    <scope>NUCLEOTIDE SEQUENCE [LARGE SCALE GENOMIC DNA]</scope>
    <source>
        <strain evidence="2">KH87</strain>
    </source>
</reference>
<dbReference type="SUPFAM" id="SSF69318">
    <property type="entry name" value="Integrin alpha N-terminal domain"/>
    <property type="match status" value="1"/>
</dbReference>
<comment type="caution">
    <text evidence="1">The sequence shown here is derived from an EMBL/GenBank/DDBJ whole genome shotgun (WGS) entry which is preliminary data.</text>
</comment>